<dbReference type="Pfam" id="PF08241">
    <property type="entry name" value="Methyltransf_11"/>
    <property type="match status" value="1"/>
</dbReference>
<organism evidence="3 4">
    <name type="scientific">Claveliimonas bilis</name>
    <dbReference type="NCBI Taxonomy" id="3028070"/>
    <lineage>
        <taxon>Bacteria</taxon>
        <taxon>Bacillati</taxon>
        <taxon>Bacillota</taxon>
        <taxon>Clostridia</taxon>
        <taxon>Lachnospirales</taxon>
        <taxon>Lachnospiraceae</taxon>
        <taxon>Claveliimonas</taxon>
    </lineage>
</organism>
<dbReference type="InterPro" id="IPR013216">
    <property type="entry name" value="Methyltransf_11"/>
</dbReference>
<proteinExistence type="predicted"/>
<reference evidence="4" key="1">
    <citation type="journal article" date="2023" name="Int. J. Syst. Evol. Microbiol.">
        <title>Claveliimonas bilis gen. nov., sp. nov., deoxycholic acid-producing bacteria isolated from human faeces, and reclassification of Sellimonas monacensis Zenner et al. 2021 as Claveliimonas monacensis comb. nov.</title>
        <authorList>
            <person name="Hisatomi A."/>
            <person name="Kastawa N.W.E.P.G."/>
            <person name="Song I."/>
            <person name="Ohkuma M."/>
            <person name="Fukiya S."/>
            <person name="Sakamoto M."/>
        </authorList>
    </citation>
    <scope>NUCLEOTIDE SEQUENCE [LARGE SCALE GENOMIC DNA]</scope>
    <source>
        <strain evidence="4">12BBH14</strain>
    </source>
</reference>
<evidence type="ECO:0000259" key="2">
    <source>
        <dbReference type="Pfam" id="PF08241"/>
    </source>
</evidence>
<feature type="transmembrane region" description="Helical" evidence="1">
    <location>
        <begin position="55"/>
        <end position="75"/>
    </location>
</feature>
<evidence type="ECO:0000256" key="1">
    <source>
        <dbReference type="SAM" id="Phobius"/>
    </source>
</evidence>
<keyword evidence="1" id="KW-0812">Transmembrane</keyword>
<protein>
    <recommendedName>
        <fullName evidence="2">Methyltransferase type 11 domain-containing protein</fullName>
    </recommendedName>
</protein>
<feature type="domain" description="Methyltransferase type 11" evidence="2">
    <location>
        <begin position="108"/>
        <end position="212"/>
    </location>
</feature>
<accession>A0ABM8I4L7</accession>
<dbReference type="Proteomes" id="UP001305815">
    <property type="component" value="Chromosome"/>
</dbReference>
<dbReference type="InterPro" id="IPR029063">
    <property type="entry name" value="SAM-dependent_MTases_sf"/>
</dbReference>
<gene>
    <name evidence="3" type="ORF">Lac1_21570</name>
</gene>
<name>A0ABM8I4L7_9FIRM</name>
<dbReference type="Gene3D" id="3.40.50.150">
    <property type="entry name" value="Vaccinia Virus protein VP39"/>
    <property type="match status" value="1"/>
</dbReference>
<keyword evidence="1" id="KW-0472">Membrane</keyword>
<feature type="transmembrane region" description="Helical" evidence="1">
    <location>
        <begin position="28"/>
        <end position="49"/>
    </location>
</feature>
<dbReference type="CDD" id="cd02440">
    <property type="entry name" value="AdoMet_MTases"/>
    <property type="match status" value="1"/>
</dbReference>
<evidence type="ECO:0000313" key="3">
    <source>
        <dbReference type="EMBL" id="BDZ77974.1"/>
    </source>
</evidence>
<sequence>MKMNGRNRDSIRLGTHGENYGNWMSAPVFYMMGALVVLMAVLCVVSHFIPGIRVIGILALIAAVAVLILLAWTTWIRRQYAFGGGGMMEKVHEVLLSHLDYDGKGKLLEVGCGSGALSIRAALSWPETEVTGIDYWGAVYDYSQTMCERNAQSEGTAGRCRFLRGDARKLDFPDESFDAVVSNYVYHNINGADKQALLLESLRVLKKGGVFALNDDMKPRMYGDMEKFVEKLRKMGYQEVQIINTAQEAFGSHRRAAWMMLGDSRMLVGRK</sequence>
<dbReference type="SUPFAM" id="SSF53335">
    <property type="entry name" value="S-adenosyl-L-methionine-dependent methyltransferases"/>
    <property type="match status" value="1"/>
</dbReference>
<keyword evidence="1" id="KW-1133">Transmembrane helix</keyword>
<dbReference type="RefSeq" id="WP_256194939.1">
    <property type="nucleotide sequence ID" value="NZ_AP027742.1"/>
</dbReference>
<evidence type="ECO:0000313" key="4">
    <source>
        <dbReference type="Proteomes" id="UP001305815"/>
    </source>
</evidence>
<keyword evidence="4" id="KW-1185">Reference proteome</keyword>
<dbReference type="EMBL" id="AP027742">
    <property type="protein sequence ID" value="BDZ77974.1"/>
    <property type="molecule type" value="Genomic_DNA"/>
</dbReference>
<dbReference type="PANTHER" id="PTHR43591">
    <property type="entry name" value="METHYLTRANSFERASE"/>
    <property type="match status" value="1"/>
</dbReference>